<keyword evidence="2" id="KW-1133">Transmembrane helix</keyword>
<dbReference type="PANTHER" id="PTHR32309:SF31">
    <property type="entry name" value="CAPSULAR EXOPOLYSACCHARIDE FAMILY"/>
    <property type="match status" value="1"/>
</dbReference>
<evidence type="ECO:0000313" key="3">
    <source>
        <dbReference type="EMBL" id="NYH18482.1"/>
    </source>
</evidence>
<gene>
    <name evidence="3" type="ORF">GGD41_005710</name>
</gene>
<accession>A0A7Y9WD37</accession>
<feature type="transmembrane region" description="Helical" evidence="2">
    <location>
        <begin position="261"/>
        <end position="282"/>
    </location>
</feature>
<keyword evidence="2" id="KW-0812">Transmembrane</keyword>
<keyword evidence="1" id="KW-0175">Coiled coil</keyword>
<organism evidence="3 4">
    <name type="scientific">Paraburkholderia bryophila</name>
    <dbReference type="NCBI Taxonomy" id="420952"/>
    <lineage>
        <taxon>Bacteria</taxon>
        <taxon>Pseudomonadati</taxon>
        <taxon>Pseudomonadota</taxon>
        <taxon>Betaproteobacteria</taxon>
        <taxon>Burkholderiales</taxon>
        <taxon>Burkholderiaceae</taxon>
        <taxon>Paraburkholderia</taxon>
    </lineage>
</organism>
<protein>
    <submittedName>
        <fullName evidence="3">Uncharacterized protein involved in exopolysaccharide biosynthesis</fullName>
    </submittedName>
</protein>
<dbReference type="AlphaFoldDB" id="A0A7Y9WD37"/>
<dbReference type="EMBL" id="JACCAU010000001">
    <property type="protein sequence ID" value="NYH18482.1"/>
    <property type="molecule type" value="Genomic_DNA"/>
</dbReference>
<dbReference type="Proteomes" id="UP000572540">
    <property type="component" value="Unassembled WGS sequence"/>
</dbReference>
<evidence type="ECO:0000256" key="1">
    <source>
        <dbReference type="SAM" id="Coils"/>
    </source>
</evidence>
<sequence length="299" mass="31755">MHHPTAATRRASYGLVTQATGSIRQIILIGVFGALAGGVVSFFVQPKWVARMTIQVGQVSLPQGNSSGQGGVKSRSIENQLTAVDRYNLPAMHLRVLNELGLPEPDSGSRDAKVVFDTLTAMPARNPDLIMVQVSAYSRDAATEALAASFKLFAAPNQAIFDPVVNDLKSQLASTSAKLAQAEQDYARISATLQSSTAQRNANTSDPRNVLVTNAATLINQQILGLREQAIELQQATSPLLTYPTRVVEAPYTPSRSNTPGAALLVAIGGALGLLIGVALAMRETVMRRVAATQQKHSS</sequence>
<dbReference type="RefSeq" id="WP_179706696.1">
    <property type="nucleotide sequence ID" value="NZ_JACCAU010000001.1"/>
</dbReference>
<evidence type="ECO:0000313" key="4">
    <source>
        <dbReference type="Proteomes" id="UP000572540"/>
    </source>
</evidence>
<feature type="coiled-coil region" evidence="1">
    <location>
        <begin position="165"/>
        <end position="199"/>
    </location>
</feature>
<dbReference type="PANTHER" id="PTHR32309">
    <property type="entry name" value="TYROSINE-PROTEIN KINASE"/>
    <property type="match status" value="1"/>
</dbReference>
<feature type="transmembrane region" description="Helical" evidence="2">
    <location>
        <begin position="26"/>
        <end position="44"/>
    </location>
</feature>
<evidence type="ECO:0000256" key="2">
    <source>
        <dbReference type="SAM" id="Phobius"/>
    </source>
</evidence>
<keyword evidence="2" id="KW-0472">Membrane</keyword>
<dbReference type="InterPro" id="IPR050445">
    <property type="entry name" value="Bact_polysacc_biosynth/exp"/>
</dbReference>
<comment type="caution">
    <text evidence="3">The sequence shown here is derived from an EMBL/GenBank/DDBJ whole genome shotgun (WGS) entry which is preliminary data.</text>
</comment>
<reference evidence="3 4" key="1">
    <citation type="submission" date="2020-07" db="EMBL/GenBank/DDBJ databases">
        <title>Exploring microbial biodiversity for novel pathways involved in the catabolism of aromatic compounds derived from lignin.</title>
        <authorList>
            <person name="Elkins J."/>
        </authorList>
    </citation>
    <scope>NUCLEOTIDE SEQUENCE [LARGE SCALE GENOMIC DNA]</scope>
    <source>
        <strain evidence="3 4">H2C3B</strain>
    </source>
</reference>
<name>A0A7Y9WD37_9BURK</name>
<proteinExistence type="predicted"/>